<evidence type="ECO:0000313" key="2">
    <source>
        <dbReference type="EMBL" id="MBE9464562.1"/>
    </source>
</evidence>
<feature type="transmembrane region" description="Helical" evidence="1">
    <location>
        <begin position="12"/>
        <end position="38"/>
    </location>
</feature>
<gene>
    <name evidence="2" type="ORF">IEE83_21980</name>
</gene>
<evidence type="ECO:0000256" key="1">
    <source>
        <dbReference type="SAM" id="Phobius"/>
    </source>
</evidence>
<comment type="caution">
    <text evidence="2">The sequence shown here is derived from an EMBL/GenBank/DDBJ whole genome shotgun (WGS) entry which is preliminary data.</text>
</comment>
<keyword evidence="1" id="KW-0472">Membrane</keyword>
<name>A0ABR9WGD8_9BACT</name>
<sequence>MIIITEFLIRTLLGIVLLAALVITTVLLGPVHLTIMLLSGSLFQKANMKSQWVW</sequence>
<dbReference type="Proteomes" id="UP000634134">
    <property type="component" value="Unassembled WGS sequence"/>
</dbReference>
<keyword evidence="1" id="KW-0812">Transmembrane</keyword>
<accession>A0ABR9WGD8</accession>
<dbReference type="EMBL" id="JACYGY010000001">
    <property type="protein sequence ID" value="MBE9464562.1"/>
    <property type="molecule type" value="Genomic_DNA"/>
</dbReference>
<protein>
    <submittedName>
        <fullName evidence="2">Uncharacterized protein</fullName>
    </submittedName>
</protein>
<dbReference type="RefSeq" id="WP_194122613.1">
    <property type="nucleotide sequence ID" value="NZ_JACYGY010000001.1"/>
</dbReference>
<evidence type="ECO:0000313" key="3">
    <source>
        <dbReference type="Proteomes" id="UP000634134"/>
    </source>
</evidence>
<reference evidence="3" key="1">
    <citation type="submission" date="2023-07" db="EMBL/GenBank/DDBJ databases">
        <title>Dyadobacter sp. nov 'subterranea' isolated from contaminted grondwater.</title>
        <authorList>
            <person name="Szabo I."/>
            <person name="Al-Omari J."/>
            <person name="Szerdahelyi S.G."/>
            <person name="Rado J."/>
        </authorList>
    </citation>
    <scope>NUCLEOTIDE SEQUENCE [LARGE SCALE GENOMIC DNA]</scope>
    <source>
        <strain evidence="3">UP-52</strain>
    </source>
</reference>
<keyword evidence="3" id="KW-1185">Reference proteome</keyword>
<keyword evidence="1" id="KW-1133">Transmembrane helix</keyword>
<proteinExistence type="predicted"/>
<organism evidence="2 3">
    <name type="scientific">Dyadobacter subterraneus</name>
    <dbReference type="NCBI Taxonomy" id="2773304"/>
    <lineage>
        <taxon>Bacteria</taxon>
        <taxon>Pseudomonadati</taxon>
        <taxon>Bacteroidota</taxon>
        <taxon>Cytophagia</taxon>
        <taxon>Cytophagales</taxon>
        <taxon>Spirosomataceae</taxon>
        <taxon>Dyadobacter</taxon>
    </lineage>
</organism>